<reference evidence="3 4" key="1">
    <citation type="submission" date="2018-11" db="EMBL/GenBank/DDBJ databases">
        <title>Genome sequence of Saitozyma podzolica DSM 27192.</title>
        <authorList>
            <person name="Aliyu H."/>
            <person name="Gorte O."/>
            <person name="Ochsenreither K."/>
        </authorList>
    </citation>
    <scope>NUCLEOTIDE SEQUENCE [LARGE SCALE GENOMIC DNA]</scope>
    <source>
        <strain evidence="3 4">DSM 27192</strain>
    </source>
</reference>
<proteinExistence type="inferred from homology"/>
<sequence>MPNTMKHVTDVPDMKAVPNILSPAVRLGDTLYLSGQTPIDASGKVVDGDIEELTEQCIRNLEKVLKHSGATLQDVVKVNIFLKSMDDFGRMNAAYEKLMPMPKPARSCIQVAKNPKDVRVEIEPLQRFSALGDDEDEEEPAPRTITLSQEHKPQRPTLPMRQCSHNSRSSVDSEGTLQGFAHDRLVHR</sequence>
<dbReference type="GO" id="GO:0005829">
    <property type="term" value="C:cytosol"/>
    <property type="evidence" value="ECO:0007669"/>
    <property type="project" value="TreeGrafter"/>
</dbReference>
<dbReference type="EMBL" id="RSCD01000002">
    <property type="protein sequence ID" value="RSH94182.1"/>
    <property type="molecule type" value="Genomic_DNA"/>
</dbReference>
<dbReference type="Gene3D" id="3.30.1330.40">
    <property type="entry name" value="RutC-like"/>
    <property type="match status" value="1"/>
</dbReference>
<comment type="similarity">
    <text evidence="1">Belongs to the RutC family.</text>
</comment>
<dbReference type="InterPro" id="IPR035959">
    <property type="entry name" value="RutC-like_sf"/>
</dbReference>
<dbReference type="OrthoDB" id="309640at2759"/>
<gene>
    <name evidence="3" type="ORF">EHS25_003985</name>
</gene>
<dbReference type="Pfam" id="PF01042">
    <property type="entry name" value="Ribonuc_L-PSP"/>
    <property type="match status" value="1"/>
</dbReference>
<dbReference type="CDD" id="cd00448">
    <property type="entry name" value="YjgF_YER057c_UK114_family"/>
    <property type="match status" value="1"/>
</dbReference>
<evidence type="ECO:0000313" key="4">
    <source>
        <dbReference type="Proteomes" id="UP000279259"/>
    </source>
</evidence>
<dbReference type="STRING" id="1890683.A0A427YSX3"/>
<dbReference type="PANTHER" id="PTHR11803">
    <property type="entry name" value="2-IMINOBUTANOATE/2-IMINOPROPANOATE DEAMINASE RIDA"/>
    <property type="match status" value="1"/>
</dbReference>
<dbReference type="GO" id="GO:0019239">
    <property type="term" value="F:deaminase activity"/>
    <property type="evidence" value="ECO:0007669"/>
    <property type="project" value="TreeGrafter"/>
</dbReference>
<dbReference type="AlphaFoldDB" id="A0A427YSX3"/>
<evidence type="ECO:0000256" key="2">
    <source>
        <dbReference type="SAM" id="MobiDB-lite"/>
    </source>
</evidence>
<dbReference type="InterPro" id="IPR006056">
    <property type="entry name" value="RidA"/>
</dbReference>
<accession>A0A427YSX3</accession>
<comment type="caution">
    <text evidence="3">The sequence shown here is derived from an EMBL/GenBank/DDBJ whole genome shotgun (WGS) entry which is preliminary data.</text>
</comment>
<evidence type="ECO:0000313" key="3">
    <source>
        <dbReference type="EMBL" id="RSH94182.1"/>
    </source>
</evidence>
<name>A0A427YSX3_9TREE</name>
<dbReference type="NCBIfam" id="TIGR00004">
    <property type="entry name" value="Rid family detoxifying hydrolase"/>
    <property type="match status" value="1"/>
</dbReference>
<protein>
    <submittedName>
        <fullName evidence="3">Uncharacterized protein</fullName>
    </submittedName>
</protein>
<dbReference type="PANTHER" id="PTHR11803:SF58">
    <property type="entry name" value="PROTEIN HMF1-RELATED"/>
    <property type="match status" value="1"/>
</dbReference>
<dbReference type="FunFam" id="3.30.1330.40:FF:000001">
    <property type="entry name" value="L-PSP family endoribonuclease"/>
    <property type="match status" value="1"/>
</dbReference>
<evidence type="ECO:0000256" key="1">
    <source>
        <dbReference type="ARBA" id="ARBA00010552"/>
    </source>
</evidence>
<dbReference type="InterPro" id="IPR006175">
    <property type="entry name" value="YjgF/YER057c/UK114"/>
</dbReference>
<organism evidence="3 4">
    <name type="scientific">Saitozyma podzolica</name>
    <dbReference type="NCBI Taxonomy" id="1890683"/>
    <lineage>
        <taxon>Eukaryota</taxon>
        <taxon>Fungi</taxon>
        <taxon>Dikarya</taxon>
        <taxon>Basidiomycota</taxon>
        <taxon>Agaricomycotina</taxon>
        <taxon>Tremellomycetes</taxon>
        <taxon>Tremellales</taxon>
        <taxon>Trimorphomycetaceae</taxon>
        <taxon>Saitozyma</taxon>
    </lineage>
</organism>
<keyword evidence="4" id="KW-1185">Reference proteome</keyword>
<feature type="region of interest" description="Disordered" evidence="2">
    <location>
        <begin position="129"/>
        <end position="188"/>
    </location>
</feature>
<feature type="compositionally biased region" description="Polar residues" evidence="2">
    <location>
        <begin position="163"/>
        <end position="176"/>
    </location>
</feature>
<dbReference type="Proteomes" id="UP000279259">
    <property type="component" value="Unassembled WGS sequence"/>
</dbReference>
<dbReference type="SUPFAM" id="SSF55298">
    <property type="entry name" value="YjgF-like"/>
    <property type="match status" value="1"/>
</dbReference>